<organism evidence="2 3">
    <name type="scientific">Arabidopsis thaliana x Arabidopsis arenosa</name>
    <dbReference type="NCBI Taxonomy" id="1240361"/>
    <lineage>
        <taxon>Eukaryota</taxon>
        <taxon>Viridiplantae</taxon>
        <taxon>Streptophyta</taxon>
        <taxon>Embryophyta</taxon>
        <taxon>Tracheophyta</taxon>
        <taxon>Spermatophyta</taxon>
        <taxon>Magnoliopsida</taxon>
        <taxon>eudicotyledons</taxon>
        <taxon>Gunneridae</taxon>
        <taxon>Pentapetalae</taxon>
        <taxon>rosids</taxon>
        <taxon>malvids</taxon>
        <taxon>Brassicales</taxon>
        <taxon>Brassicaceae</taxon>
        <taxon>Camelineae</taxon>
        <taxon>Arabidopsis</taxon>
    </lineage>
</organism>
<name>A0A8T1Y8L6_9BRAS</name>
<evidence type="ECO:0008006" key="4">
    <source>
        <dbReference type="Google" id="ProtNLM"/>
    </source>
</evidence>
<dbReference type="AlphaFoldDB" id="A0A8T1Y8L6"/>
<protein>
    <recommendedName>
        <fullName evidence="4">Transmembrane protein</fullName>
    </recommendedName>
</protein>
<dbReference type="Proteomes" id="UP000694240">
    <property type="component" value="Chromosome 12"/>
</dbReference>
<gene>
    <name evidence="2" type="ORF">ISN45_Aa07g018040</name>
</gene>
<sequence>MVNTSRISFIIIMILLLFINQSALSSSARIRHLEGRDHLAHHRTLSEKEKADKERLSFIFRTVEAEANLDDDVSLRLPHFARYNSYPNSYYTHY</sequence>
<reference evidence="2 3" key="1">
    <citation type="submission" date="2020-12" db="EMBL/GenBank/DDBJ databases">
        <title>Concerted genomic and epigenomic changes stabilize Arabidopsis allopolyploids.</title>
        <authorList>
            <person name="Chen Z."/>
        </authorList>
    </citation>
    <scope>NUCLEOTIDE SEQUENCE [LARGE SCALE GENOMIC DNA]</scope>
    <source>
        <strain evidence="2">Allo738</strain>
        <tissue evidence="2">Leaf</tissue>
    </source>
</reference>
<evidence type="ECO:0000313" key="2">
    <source>
        <dbReference type="EMBL" id="KAG7541748.1"/>
    </source>
</evidence>
<evidence type="ECO:0000313" key="3">
    <source>
        <dbReference type="Proteomes" id="UP000694240"/>
    </source>
</evidence>
<accession>A0A8T1Y8L6</accession>
<dbReference type="EMBL" id="JAEFBK010000012">
    <property type="protein sequence ID" value="KAG7541748.1"/>
    <property type="molecule type" value="Genomic_DNA"/>
</dbReference>
<keyword evidence="1" id="KW-0732">Signal</keyword>
<comment type="caution">
    <text evidence="2">The sequence shown here is derived from an EMBL/GenBank/DDBJ whole genome shotgun (WGS) entry which is preliminary data.</text>
</comment>
<feature type="signal peptide" evidence="1">
    <location>
        <begin position="1"/>
        <end position="25"/>
    </location>
</feature>
<feature type="chain" id="PRO_5035835980" description="Transmembrane protein" evidence="1">
    <location>
        <begin position="26"/>
        <end position="94"/>
    </location>
</feature>
<keyword evidence="3" id="KW-1185">Reference proteome</keyword>
<proteinExistence type="predicted"/>
<evidence type="ECO:0000256" key="1">
    <source>
        <dbReference type="SAM" id="SignalP"/>
    </source>
</evidence>